<accession>A0A2J4R2T6</accession>
<protein>
    <submittedName>
        <fullName evidence="1">Uncharacterized protein</fullName>
    </submittedName>
</protein>
<reference evidence="1 2" key="1">
    <citation type="submission" date="2017-11" db="EMBL/GenBank/DDBJ databases">
        <authorList>
            <person name="Han C.G."/>
        </authorList>
    </citation>
    <scope>NUCLEOTIDE SEQUENCE [LARGE SCALE GENOMIC DNA]</scope>
    <source>
        <strain evidence="1 2">A11</strain>
    </source>
</reference>
<evidence type="ECO:0000313" key="1">
    <source>
        <dbReference type="EMBL" id="PLL37632.1"/>
    </source>
</evidence>
<sequence length="137" mass="15836">MKTPVQMLEVFVSDIIENTVLLENIYKKSNENYETDCSLNSLIRSMQKTVDNMNEYIKTYSNETIHHKRAEIKNDLADDIFDAVLTAKKLETVTQTYSESYFTSYDNDNPSCHMSAVICDYAHKLCSDLKSIEEKLN</sequence>
<reference evidence="1 2" key="2">
    <citation type="submission" date="2018-01" db="EMBL/GenBank/DDBJ databases">
        <title>Genomic study of Klebsiella pneumoniae.</title>
        <authorList>
            <person name="Yang Y."/>
            <person name="Bicalho R."/>
        </authorList>
    </citation>
    <scope>NUCLEOTIDE SEQUENCE [LARGE SCALE GENOMIC DNA]</scope>
    <source>
        <strain evidence="1 2">A11</strain>
    </source>
</reference>
<dbReference type="EMBL" id="PIDS01000571">
    <property type="protein sequence ID" value="PLL37632.1"/>
    <property type="molecule type" value="Genomic_DNA"/>
</dbReference>
<dbReference type="Proteomes" id="UP000234505">
    <property type="component" value="Unassembled WGS sequence"/>
</dbReference>
<name>A0A2J4R2T6_9ENTR</name>
<dbReference type="AlphaFoldDB" id="A0A2J4R2T6"/>
<comment type="caution">
    <text evidence="1">The sequence shown here is derived from an EMBL/GenBank/DDBJ whole genome shotgun (WGS) entry which is preliminary data.</text>
</comment>
<organism evidence="1 2">
    <name type="scientific">Klebsiella michiganensis</name>
    <dbReference type="NCBI Taxonomy" id="1134687"/>
    <lineage>
        <taxon>Bacteria</taxon>
        <taxon>Pseudomonadati</taxon>
        <taxon>Pseudomonadota</taxon>
        <taxon>Gammaproteobacteria</taxon>
        <taxon>Enterobacterales</taxon>
        <taxon>Enterobacteriaceae</taxon>
        <taxon>Klebsiella/Raoultella group</taxon>
        <taxon>Klebsiella</taxon>
    </lineage>
</organism>
<proteinExistence type="predicted"/>
<evidence type="ECO:0000313" key="2">
    <source>
        <dbReference type="Proteomes" id="UP000234505"/>
    </source>
</evidence>
<gene>
    <name evidence="1" type="ORF">CWN50_16890</name>
</gene>
<dbReference type="RefSeq" id="WP_032692699.1">
    <property type="nucleotide sequence ID" value="NZ_ABVZTX020000001.1"/>
</dbReference>